<evidence type="ECO:0000313" key="3">
    <source>
        <dbReference type="Proteomes" id="UP000530928"/>
    </source>
</evidence>
<gene>
    <name evidence="2" type="ORF">HNR30_001174</name>
</gene>
<dbReference type="InterPro" id="IPR037523">
    <property type="entry name" value="VOC_core"/>
</dbReference>
<name>A0A7W0HNH7_9ACTN</name>
<evidence type="ECO:0000259" key="1">
    <source>
        <dbReference type="PROSITE" id="PS51819"/>
    </source>
</evidence>
<dbReference type="SUPFAM" id="SSF54593">
    <property type="entry name" value="Glyoxalase/Bleomycin resistance protein/Dihydroxybiphenyl dioxygenase"/>
    <property type="match status" value="1"/>
</dbReference>
<dbReference type="Pfam" id="PF18029">
    <property type="entry name" value="Glyoxalase_6"/>
    <property type="match status" value="1"/>
</dbReference>
<feature type="domain" description="VOC" evidence="1">
    <location>
        <begin position="5"/>
        <end position="117"/>
    </location>
</feature>
<accession>A0A7W0HNH7</accession>
<comment type="caution">
    <text evidence="2">The sequence shown here is derived from an EMBL/GenBank/DDBJ whole genome shotgun (WGS) entry which is preliminary data.</text>
</comment>
<dbReference type="InterPro" id="IPR029068">
    <property type="entry name" value="Glyas_Bleomycin-R_OHBP_Dase"/>
</dbReference>
<dbReference type="InterPro" id="IPR041581">
    <property type="entry name" value="Glyoxalase_6"/>
</dbReference>
<keyword evidence="3" id="KW-1185">Reference proteome</keyword>
<evidence type="ECO:0000313" key="2">
    <source>
        <dbReference type="EMBL" id="MBA2889839.1"/>
    </source>
</evidence>
<sequence>MSDTKLGSVLLSSTDPARLRAWYTEAFQPARDTDVDHYGVLGFAGFHLFIDSRNDIGDKNPEPGRVILNFEVDDARATVERLNTLGVTWLAELEDRDGSLFATAIDPDGNYVQLIQLSEEHRAQM</sequence>
<reference evidence="2 3" key="1">
    <citation type="submission" date="2020-07" db="EMBL/GenBank/DDBJ databases">
        <title>Genomic Encyclopedia of Type Strains, Phase IV (KMG-IV): sequencing the most valuable type-strain genomes for metagenomic binning, comparative biology and taxonomic classification.</title>
        <authorList>
            <person name="Goeker M."/>
        </authorList>
    </citation>
    <scope>NUCLEOTIDE SEQUENCE [LARGE SCALE GENOMIC DNA]</scope>
    <source>
        <strain evidence="2 3">DSM 45533</strain>
    </source>
</reference>
<proteinExistence type="predicted"/>
<keyword evidence="2" id="KW-0456">Lyase</keyword>
<organism evidence="2 3">
    <name type="scientific">Nonomuraea soli</name>
    <dbReference type="NCBI Taxonomy" id="1032476"/>
    <lineage>
        <taxon>Bacteria</taxon>
        <taxon>Bacillati</taxon>
        <taxon>Actinomycetota</taxon>
        <taxon>Actinomycetes</taxon>
        <taxon>Streptosporangiales</taxon>
        <taxon>Streptosporangiaceae</taxon>
        <taxon>Nonomuraea</taxon>
    </lineage>
</organism>
<dbReference type="AlphaFoldDB" id="A0A7W0HNH7"/>
<dbReference type="RefSeq" id="WP_181608583.1">
    <property type="nucleotide sequence ID" value="NZ_BAABAM010000001.1"/>
</dbReference>
<dbReference type="GO" id="GO:0016829">
    <property type="term" value="F:lyase activity"/>
    <property type="evidence" value="ECO:0007669"/>
    <property type="project" value="UniProtKB-KW"/>
</dbReference>
<dbReference type="Proteomes" id="UP000530928">
    <property type="component" value="Unassembled WGS sequence"/>
</dbReference>
<dbReference type="EMBL" id="JACDUR010000001">
    <property type="protein sequence ID" value="MBA2889839.1"/>
    <property type="molecule type" value="Genomic_DNA"/>
</dbReference>
<protein>
    <submittedName>
        <fullName evidence="2">Putative enzyme related to lactoylglutathione lyase</fullName>
    </submittedName>
</protein>
<dbReference type="Gene3D" id="3.10.180.10">
    <property type="entry name" value="2,3-Dihydroxybiphenyl 1,2-Dioxygenase, domain 1"/>
    <property type="match status" value="1"/>
</dbReference>
<dbReference type="PROSITE" id="PS51819">
    <property type="entry name" value="VOC"/>
    <property type="match status" value="1"/>
</dbReference>